<dbReference type="CDD" id="cd02440">
    <property type="entry name" value="AdoMet_MTases"/>
    <property type="match status" value="1"/>
</dbReference>
<dbReference type="Pfam" id="PF02801">
    <property type="entry name" value="Ketoacyl-synt_C"/>
    <property type="match status" value="1"/>
</dbReference>
<dbReference type="Gene3D" id="1.10.1240.100">
    <property type="match status" value="1"/>
</dbReference>
<dbReference type="InterPro" id="IPR057326">
    <property type="entry name" value="KR_dom"/>
</dbReference>
<dbReference type="InterPro" id="IPR029063">
    <property type="entry name" value="SAM-dependent_MTases_sf"/>
</dbReference>
<dbReference type="InterPro" id="IPR020841">
    <property type="entry name" value="PKS_Beta-ketoAc_synthase_dom"/>
</dbReference>
<dbReference type="Pfam" id="PF08659">
    <property type="entry name" value="KR"/>
    <property type="match status" value="1"/>
</dbReference>
<evidence type="ECO:0000256" key="1">
    <source>
        <dbReference type="ARBA" id="ARBA00022450"/>
    </source>
</evidence>
<dbReference type="InterPro" id="IPR050091">
    <property type="entry name" value="PKS_NRPS_Biosynth_Enz"/>
</dbReference>
<dbReference type="Proteomes" id="UP000295122">
    <property type="component" value="Unassembled WGS sequence"/>
</dbReference>
<accession>A0A4R7C9E1</accession>
<evidence type="ECO:0000259" key="5">
    <source>
        <dbReference type="PROSITE" id="PS50075"/>
    </source>
</evidence>
<dbReference type="Gene3D" id="3.40.50.720">
    <property type="entry name" value="NAD(P)-binding Rossmann-like Domain"/>
    <property type="match status" value="1"/>
</dbReference>
<name>A0A4R7C9E1_9HYPH</name>
<keyword evidence="3" id="KW-0808">Transferase</keyword>
<dbReference type="InterPro" id="IPR036291">
    <property type="entry name" value="NAD(P)-bd_dom_sf"/>
</dbReference>
<dbReference type="Pfam" id="PF00109">
    <property type="entry name" value="ketoacyl-synt"/>
    <property type="match status" value="1"/>
</dbReference>
<dbReference type="InterPro" id="IPR018201">
    <property type="entry name" value="Ketoacyl_synth_AS"/>
</dbReference>
<dbReference type="SUPFAM" id="SSF51735">
    <property type="entry name" value="NAD(P)-binding Rossmann-fold domains"/>
    <property type="match status" value="2"/>
</dbReference>
<dbReference type="CDD" id="cd00833">
    <property type="entry name" value="PKS"/>
    <property type="match status" value="1"/>
</dbReference>
<dbReference type="PANTHER" id="PTHR43775">
    <property type="entry name" value="FATTY ACID SYNTHASE"/>
    <property type="match status" value="1"/>
</dbReference>
<dbReference type="InterPro" id="IPR020806">
    <property type="entry name" value="PKS_PP-bd"/>
</dbReference>
<dbReference type="GO" id="GO:0005737">
    <property type="term" value="C:cytoplasm"/>
    <property type="evidence" value="ECO:0007669"/>
    <property type="project" value="TreeGrafter"/>
</dbReference>
<sequence>MTMPMTDAVSFERPLTPDHQEGQGAIAVIAAACRMPGAPEPDAFWQRIVEGQDCIRPFTPEEMAEAGIDAATAARPDYVGEAAMLEEAFDFDPAFFGYSDQEALEIDPQQRLFLACAAEALQMAGHAEPARRAVGVFGATRMSTWLRVNQEMLLGIAAPRNFQALTGNDKDYLATRVAYKLDLSGPALTVQTACSSSLVAIHMACEHLREGACDMALAGGVGITLPQALGYFHREGMIFSRDGHCRPFAADADGTGIGHGCGVVLLKRLEDAQADGDEIWAVVRGSAINNDGAAKAGFTAPGPEGQAAVIAEALHMAGVDPSGIGLMEAHGTGTPLGDPIEVGALTRVWRNYTQARQYCALGSVKSNLGHLDTAAGIASFLKVVMALRHRALPPTLHAETPNPALELEVSPFFLPAYALPWEATEPRRAAVSSFGIGGTNCHMILEEAPLRPREAAGSGPVATTVPGRGPDGLARYARRLAASRAAGRDGAADLATSLVQAFGSAGGARWPWRAVLTAPRPAAFRAALRTLAAGAAPVLLLRGDAPVGPCLTGTTQAAAASWLRSAAEAEPFGLRDLVAEVGPPPALEQWLGADAEDAALPPSGLLLPQIALARWLLAQPGIEPEGEGGGQLPLALARAGLAGPALAALLAALDRGEAPASTGLAALDALLADGAGAALPSPADPAWPETSGDRACLRVHLAEPDPAAFAAGLRLALWMAGLVAEAPPSSARRVSLPPVPFENRCLTRPHRWAAAASGASGGDWADVLATGAAASAAFTVDPDRARLEREGVAALHRHYVARALEKLGCFDGREPRDLDAAMAAGGIQPRFRQLTGRLLDDLVAEGGLGRDGAGRFVGLAPAGEPPGLLAPDGTPLMAPSLAALIGRTAPHLAEVLTGELPALGLVFPNGDTSDAASLYESHHDSSRLNDLAGQLAGAVARLSDRALTVLEVGAGTGGTTSAVLDALGERIERYVFTDIGPLFLARARERFASVGAMEYRQLDMEKDVLAQGFAAGSCDLLVAANVLHNAATLPGVLRNLARLLRPGGVLLLRELVERKPLFDLFLGALAPEVEDEAARGGLFAPVPAWRDAARDAGFQEVAAFPQEGSAAAAAMGEAIILARLPGEGRNVATDVTTSGPPPLWRGPAGEGPGELLGSLAEAALAAGLLPGALNGLRLAPVPAGTPLTGRLEADGSGLSLEAEGRRVAQARVVPAASSPDAAEDAPAAAPAGLVAGIAALSAMLDAAPDRLDLLALPGTAGAGLGRLVDGRPALVGGAGYPLLWLTPSAGRRLLPLQPLAEEAGRLFAERWEAVSAASPATAEEPLWLFGRRGAPLTEALQEAALREGREVTLLDIPADRSLRLPERGQVLVLATDLVAEDGEPADRLQPLHAALHGLARALRQGGEACRVQLVTRRALTLPGDATEAQGPLLSASALSALALGTGLSLAREMPHRRIALLDTDLSPASLALLLAGAGVEDGPAPAAALRRGQMLRRRHAALPADAAMGWSLPEGCVVLTGGLSRLGRLLVDWLGGQGVRDIALLLHREPRSDEAAALAAAETTHGVTIHVVPDVDCTSRDSVAAGFAALADRGLRPAAVFHLAGIVRDGLVERQDWSEVGAVHAVKLNAAEAILEALRPFPEARMVVFSSLAAALGPQGEGAHAGVNAALEALAAVARAQGTRATAVAWDHWREALRQEHQALADRFLTRGLDNAAGLSALGRALAWPAALLVAADPGAAALLNGEAADAAAGTSVEDQQAVAAGDPGDLLAWLRQALARLVGRPAEEIDPRLGLIQLGVDSLMFLDLGERMSRELGIALPAETALGADSLEELAGLLRDGREAA</sequence>
<dbReference type="EMBL" id="SNZR01000011">
    <property type="protein sequence ID" value="TDR95021.1"/>
    <property type="molecule type" value="Genomic_DNA"/>
</dbReference>
<organism evidence="7 8">
    <name type="scientific">Enterovirga rhinocerotis</name>
    <dbReference type="NCBI Taxonomy" id="1339210"/>
    <lineage>
        <taxon>Bacteria</taxon>
        <taxon>Pseudomonadati</taxon>
        <taxon>Pseudomonadota</taxon>
        <taxon>Alphaproteobacteria</taxon>
        <taxon>Hyphomicrobiales</taxon>
        <taxon>Methylobacteriaceae</taxon>
        <taxon>Enterovirga</taxon>
    </lineage>
</organism>
<dbReference type="PROSITE" id="PS00012">
    <property type="entry name" value="PHOSPHOPANTETHEINE"/>
    <property type="match status" value="1"/>
</dbReference>
<comment type="caution">
    <text evidence="7">The sequence shown here is derived from an EMBL/GenBank/DDBJ whole genome shotgun (WGS) entry which is preliminary data.</text>
</comment>
<dbReference type="Gene3D" id="1.10.1200.10">
    <property type="entry name" value="ACP-like"/>
    <property type="match status" value="1"/>
</dbReference>
<evidence type="ECO:0000256" key="2">
    <source>
        <dbReference type="ARBA" id="ARBA00022553"/>
    </source>
</evidence>
<dbReference type="SMART" id="SM00823">
    <property type="entry name" value="PKS_PP"/>
    <property type="match status" value="1"/>
</dbReference>
<dbReference type="SUPFAM" id="SSF53901">
    <property type="entry name" value="Thiolase-like"/>
    <property type="match status" value="1"/>
</dbReference>
<dbReference type="Gene3D" id="3.40.47.10">
    <property type="match status" value="1"/>
</dbReference>
<dbReference type="RefSeq" id="WP_133769865.1">
    <property type="nucleotide sequence ID" value="NZ_SNZR01000011.1"/>
</dbReference>
<keyword evidence="8" id="KW-1185">Reference proteome</keyword>
<dbReference type="PROSITE" id="PS52004">
    <property type="entry name" value="KS3_2"/>
    <property type="match status" value="1"/>
</dbReference>
<evidence type="ECO:0000256" key="3">
    <source>
        <dbReference type="ARBA" id="ARBA00022679"/>
    </source>
</evidence>
<dbReference type="GO" id="GO:0005886">
    <property type="term" value="C:plasma membrane"/>
    <property type="evidence" value="ECO:0007669"/>
    <property type="project" value="TreeGrafter"/>
</dbReference>
<feature type="domain" description="Carrier" evidence="5">
    <location>
        <begin position="1766"/>
        <end position="1843"/>
    </location>
</feature>
<dbReference type="SUPFAM" id="SSF53335">
    <property type="entry name" value="S-adenosyl-L-methionine-dependent methyltransferases"/>
    <property type="match status" value="1"/>
</dbReference>
<keyword evidence="4" id="KW-0511">Multifunctional enzyme</keyword>
<dbReference type="InterPro" id="IPR014030">
    <property type="entry name" value="Ketoacyl_synth_N"/>
</dbReference>
<reference evidence="7 8" key="1">
    <citation type="submission" date="2019-03" db="EMBL/GenBank/DDBJ databases">
        <title>Genomic Encyclopedia of Type Strains, Phase IV (KMG-IV): sequencing the most valuable type-strain genomes for metagenomic binning, comparative biology and taxonomic classification.</title>
        <authorList>
            <person name="Goeker M."/>
        </authorList>
    </citation>
    <scope>NUCLEOTIDE SEQUENCE [LARGE SCALE GENOMIC DNA]</scope>
    <source>
        <strain evidence="7 8">DSM 25903</strain>
    </source>
</reference>
<dbReference type="PANTHER" id="PTHR43775:SF37">
    <property type="entry name" value="SI:DKEY-61P9.11"/>
    <property type="match status" value="1"/>
</dbReference>
<gene>
    <name evidence="7" type="ORF">EV668_2313</name>
</gene>
<evidence type="ECO:0000313" key="7">
    <source>
        <dbReference type="EMBL" id="TDR95021.1"/>
    </source>
</evidence>
<proteinExistence type="predicted"/>
<dbReference type="PROSITE" id="PS50075">
    <property type="entry name" value="CARRIER"/>
    <property type="match status" value="1"/>
</dbReference>
<dbReference type="GO" id="GO:0071770">
    <property type="term" value="P:DIM/DIP cell wall layer assembly"/>
    <property type="evidence" value="ECO:0007669"/>
    <property type="project" value="TreeGrafter"/>
</dbReference>
<dbReference type="GO" id="GO:0004312">
    <property type="term" value="F:fatty acid synthase activity"/>
    <property type="evidence" value="ECO:0007669"/>
    <property type="project" value="TreeGrafter"/>
</dbReference>
<dbReference type="InterPro" id="IPR009081">
    <property type="entry name" value="PP-bd_ACP"/>
</dbReference>
<keyword evidence="1" id="KW-0596">Phosphopantetheine</keyword>
<protein>
    <submittedName>
        <fullName evidence="7">Ketoacyl-synthetase-like protein</fullName>
    </submittedName>
</protein>
<dbReference type="InterPro" id="IPR014031">
    <property type="entry name" value="Ketoacyl_synth_C"/>
</dbReference>
<dbReference type="InterPro" id="IPR006162">
    <property type="entry name" value="Ppantetheine_attach_site"/>
</dbReference>
<evidence type="ECO:0000259" key="6">
    <source>
        <dbReference type="PROSITE" id="PS52004"/>
    </source>
</evidence>
<dbReference type="Pfam" id="PF08242">
    <property type="entry name" value="Methyltransf_12"/>
    <property type="match status" value="1"/>
</dbReference>
<keyword evidence="2" id="KW-0597">Phosphoprotein</keyword>
<feature type="domain" description="Ketosynthase family 3 (KS3)" evidence="6">
    <location>
        <begin position="23"/>
        <end position="447"/>
    </location>
</feature>
<dbReference type="InterPro" id="IPR036736">
    <property type="entry name" value="ACP-like_sf"/>
</dbReference>
<dbReference type="Gene3D" id="3.40.50.150">
    <property type="entry name" value="Vaccinia Virus protein VP39"/>
    <property type="match status" value="1"/>
</dbReference>
<dbReference type="GO" id="GO:0006633">
    <property type="term" value="P:fatty acid biosynthetic process"/>
    <property type="evidence" value="ECO:0007669"/>
    <property type="project" value="InterPro"/>
</dbReference>
<dbReference type="InterPro" id="IPR013968">
    <property type="entry name" value="PKS_KR"/>
</dbReference>
<dbReference type="PROSITE" id="PS00606">
    <property type="entry name" value="KS3_1"/>
    <property type="match status" value="1"/>
</dbReference>
<dbReference type="Pfam" id="PF16197">
    <property type="entry name" value="KAsynt_C_assoc"/>
    <property type="match status" value="1"/>
</dbReference>
<dbReference type="SMART" id="SM00825">
    <property type="entry name" value="PKS_KS"/>
    <property type="match status" value="1"/>
</dbReference>
<dbReference type="OrthoDB" id="9778690at2"/>
<evidence type="ECO:0000313" key="8">
    <source>
        <dbReference type="Proteomes" id="UP000295122"/>
    </source>
</evidence>
<dbReference type="SUPFAM" id="SSF47336">
    <property type="entry name" value="ACP-like"/>
    <property type="match status" value="1"/>
</dbReference>
<dbReference type="Pfam" id="PF00550">
    <property type="entry name" value="PP-binding"/>
    <property type="match status" value="1"/>
</dbReference>
<dbReference type="InterPro" id="IPR032821">
    <property type="entry name" value="PKS_assoc"/>
</dbReference>
<evidence type="ECO:0000256" key="4">
    <source>
        <dbReference type="ARBA" id="ARBA00023268"/>
    </source>
</evidence>
<dbReference type="SMART" id="SM00822">
    <property type="entry name" value="PKS_KR"/>
    <property type="match status" value="1"/>
</dbReference>
<dbReference type="InterPro" id="IPR016039">
    <property type="entry name" value="Thiolase-like"/>
</dbReference>
<dbReference type="InterPro" id="IPR013217">
    <property type="entry name" value="Methyltransf_12"/>
</dbReference>
<dbReference type="GO" id="GO:0004315">
    <property type="term" value="F:3-oxoacyl-[acyl-carrier-protein] synthase activity"/>
    <property type="evidence" value="ECO:0007669"/>
    <property type="project" value="InterPro"/>
</dbReference>
<dbReference type="GO" id="GO:0031177">
    <property type="term" value="F:phosphopantetheine binding"/>
    <property type="evidence" value="ECO:0007669"/>
    <property type="project" value="InterPro"/>
</dbReference>